<proteinExistence type="inferred from homology"/>
<organism evidence="4 6">
    <name type="scientific">Rotaria sordida</name>
    <dbReference type="NCBI Taxonomy" id="392033"/>
    <lineage>
        <taxon>Eukaryota</taxon>
        <taxon>Metazoa</taxon>
        <taxon>Spiralia</taxon>
        <taxon>Gnathifera</taxon>
        <taxon>Rotifera</taxon>
        <taxon>Eurotatoria</taxon>
        <taxon>Bdelloidea</taxon>
        <taxon>Philodinida</taxon>
        <taxon>Philodinidae</taxon>
        <taxon>Rotaria</taxon>
    </lineage>
</organism>
<dbReference type="Proteomes" id="UP000663823">
    <property type="component" value="Unassembled WGS sequence"/>
</dbReference>
<dbReference type="PANTHER" id="PTHR12687">
    <property type="entry name" value="NUCLEOLAR COMPLEX 2 AND RAD4-RELATED"/>
    <property type="match status" value="1"/>
</dbReference>
<gene>
    <name evidence="5" type="ORF">OTI717_LOCUS17041</name>
    <name evidence="4" type="ORF">RFH988_LOCUS26754</name>
</gene>
<comment type="similarity">
    <text evidence="2">Belongs to the NOC2 family.</text>
</comment>
<dbReference type="GO" id="GO:0005654">
    <property type="term" value="C:nucleoplasm"/>
    <property type="evidence" value="ECO:0007669"/>
    <property type="project" value="TreeGrafter"/>
</dbReference>
<dbReference type="EMBL" id="CAJOAX010002203">
    <property type="protein sequence ID" value="CAF3778189.1"/>
    <property type="molecule type" value="Genomic_DNA"/>
</dbReference>
<keyword evidence="3" id="KW-0539">Nucleus</keyword>
<dbReference type="GO" id="GO:0005730">
    <property type="term" value="C:nucleolus"/>
    <property type="evidence" value="ECO:0007669"/>
    <property type="project" value="TreeGrafter"/>
</dbReference>
<dbReference type="InterPro" id="IPR005343">
    <property type="entry name" value="Noc2"/>
</dbReference>
<dbReference type="Pfam" id="PF03715">
    <property type="entry name" value="Noc2"/>
    <property type="match status" value="1"/>
</dbReference>
<reference evidence="4" key="1">
    <citation type="submission" date="2021-02" db="EMBL/GenBank/DDBJ databases">
        <authorList>
            <person name="Nowell W R."/>
        </authorList>
    </citation>
    <scope>NUCLEOTIDE SEQUENCE</scope>
</reference>
<dbReference type="GO" id="GO:0030691">
    <property type="term" value="C:Noc2p-Noc3p complex"/>
    <property type="evidence" value="ECO:0007669"/>
    <property type="project" value="TreeGrafter"/>
</dbReference>
<evidence type="ECO:0000256" key="3">
    <source>
        <dbReference type="ARBA" id="ARBA00023242"/>
    </source>
</evidence>
<comment type="subcellular location">
    <subcellularLocation>
        <location evidence="1">Nucleus</location>
    </subcellularLocation>
</comment>
<evidence type="ECO:0000313" key="4">
    <source>
        <dbReference type="EMBL" id="CAF1242732.1"/>
    </source>
</evidence>
<dbReference type="PANTHER" id="PTHR12687:SF4">
    <property type="entry name" value="NUCLEOLAR COMPLEX PROTEIN 2 HOMOLOG"/>
    <property type="match status" value="1"/>
</dbReference>
<dbReference type="GO" id="GO:0042273">
    <property type="term" value="P:ribosomal large subunit biogenesis"/>
    <property type="evidence" value="ECO:0007669"/>
    <property type="project" value="TreeGrafter"/>
</dbReference>
<comment type="caution">
    <text evidence="4">The sequence shown here is derived from an EMBL/GenBank/DDBJ whole genome shotgun (WGS) entry which is preliminary data.</text>
</comment>
<dbReference type="GO" id="GO:0030690">
    <property type="term" value="C:Noc1p-Noc2p complex"/>
    <property type="evidence" value="ECO:0007669"/>
    <property type="project" value="TreeGrafter"/>
</dbReference>
<dbReference type="AlphaFoldDB" id="A0A814ZJK9"/>
<evidence type="ECO:0000313" key="5">
    <source>
        <dbReference type="EMBL" id="CAF3778189.1"/>
    </source>
</evidence>
<name>A0A814ZJK9_9BILA</name>
<accession>A0A814ZJK9</accession>
<dbReference type="OrthoDB" id="10266662at2759"/>
<evidence type="ECO:0000256" key="2">
    <source>
        <dbReference type="ARBA" id="ARBA00005907"/>
    </source>
</evidence>
<evidence type="ECO:0000313" key="6">
    <source>
        <dbReference type="Proteomes" id="UP000663882"/>
    </source>
</evidence>
<protein>
    <submittedName>
        <fullName evidence="4">Uncharacterized protein</fullName>
    </submittedName>
</protein>
<dbReference type="EMBL" id="CAJNOO010002172">
    <property type="protein sequence ID" value="CAF1242732.1"/>
    <property type="molecule type" value="Genomic_DNA"/>
</dbReference>
<dbReference type="Proteomes" id="UP000663882">
    <property type="component" value="Unassembled WGS sequence"/>
</dbReference>
<sequence length="278" mass="32098">MNFMQQSLVELYLLDLTVTYQHDFVFLQQLAIHLRTTIHTKKINNSTLIEHRADSHLCRKGNNNDAMKLYESIVDHIISSKGEQSVISHFYMLGGCNSELKQKFQKPLIRVAETLIKDNSISGLRGGAVMLDVIKSIHRINVIWNITEDNSFIDAGIIYRPDVGFCLVIKQGFNIMIGKRDDEKIPIHCGTLVYVLESNEKTFQDSIFYIKQQISEHCQDEQYITIWNKCIARFKEMAMEFGAEEIADDHNSFISSVERDISERLTDQVPNEVVQYQM</sequence>
<evidence type="ECO:0000256" key="1">
    <source>
        <dbReference type="ARBA" id="ARBA00004123"/>
    </source>
</evidence>